<dbReference type="AlphaFoldDB" id="A0A7L5DMR7"/>
<name>A0A7L5DMR7_9BACT</name>
<keyword evidence="2" id="KW-0540">Nuclease</keyword>
<accession>A0A7L5DMR7</accession>
<keyword evidence="2" id="KW-0378">Hydrolase</keyword>
<evidence type="ECO:0000259" key="1">
    <source>
        <dbReference type="Pfam" id="PF05685"/>
    </source>
</evidence>
<dbReference type="PANTHER" id="PTHR34107:SF4">
    <property type="entry name" value="SLL1222 PROTEIN"/>
    <property type="match status" value="1"/>
</dbReference>
<proteinExistence type="predicted"/>
<evidence type="ECO:0000313" key="3">
    <source>
        <dbReference type="Proteomes" id="UP000501128"/>
    </source>
</evidence>
<dbReference type="Proteomes" id="UP000501128">
    <property type="component" value="Chromosome"/>
</dbReference>
<dbReference type="CDD" id="cd06260">
    <property type="entry name" value="DUF820-like"/>
    <property type="match status" value="1"/>
</dbReference>
<dbReference type="GO" id="GO:0004519">
    <property type="term" value="F:endonuclease activity"/>
    <property type="evidence" value="ECO:0007669"/>
    <property type="project" value="UniProtKB-KW"/>
</dbReference>
<reference evidence="2 3" key="1">
    <citation type="submission" date="2020-04" db="EMBL/GenBank/DDBJ databases">
        <title>Genome sequencing of novel species.</title>
        <authorList>
            <person name="Heo J."/>
            <person name="Kim S.-J."/>
            <person name="Kim J.-S."/>
            <person name="Hong S.-B."/>
            <person name="Kwon S.-W."/>
        </authorList>
    </citation>
    <scope>NUCLEOTIDE SEQUENCE [LARGE SCALE GENOMIC DNA]</scope>
    <source>
        <strain evidence="2 3">CJU-R4</strain>
    </source>
</reference>
<feature type="domain" description="Putative restriction endonuclease" evidence="1">
    <location>
        <begin position="35"/>
        <end position="201"/>
    </location>
</feature>
<protein>
    <submittedName>
        <fullName evidence="2">Uma2 family endonuclease</fullName>
    </submittedName>
</protein>
<dbReference type="EMBL" id="CP051677">
    <property type="protein sequence ID" value="QJD79696.1"/>
    <property type="molecule type" value="Genomic_DNA"/>
</dbReference>
<dbReference type="SUPFAM" id="SSF52980">
    <property type="entry name" value="Restriction endonuclease-like"/>
    <property type="match status" value="1"/>
</dbReference>
<dbReference type="InterPro" id="IPR008538">
    <property type="entry name" value="Uma2"/>
</dbReference>
<dbReference type="InterPro" id="IPR012296">
    <property type="entry name" value="Nuclease_put_TT1808"/>
</dbReference>
<sequence length="220" mass="24592">MTELAAQLLESPKAPQIIQQVQAILVTERRNRQFFYKWRSDDMKAEFINGEIVVHSPALERHNAAVLRLGMLMNAFVDDREIGMVRIEKALVELSRNSYEPDIVFFANEKAALIIPDQLYYPAPDLIVEVLSKSTQQNDRGVKFEDYAAHGVTEYWLVDPVRETIETFSIDADTTEYAATGLFRVGQSVGSQVVAGFTIPVKAVFDAGANVIALRAILTA</sequence>
<dbReference type="InterPro" id="IPR011335">
    <property type="entry name" value="Restrct_endonuc-II-like"/>
</dbReference>
<evidence type="ECO:0000313" key="2">
    <source>
        <dbReference type="EMBL" id="QJD79696.1"/>
    </source>
</evidence>
<dbReference type="PANTHER" id="PTHR34107">
    <property type="entry name" value="SLL0198 PROTEIN-RELATED"/>
    <property type="match status" value="1"/>
</dbReference>
<dbReference type="Pfam" id="PF05685">
    <property type="entry name" value="Uma2"/>
    <property type="match status" value="1"/>
</dbReference>
<keyword evidence="2" id="KW-0255">Endonuclease</keyword>
<dbReference type="KEGG" id="srho:HH216_15650"/>
<organism evidence="2 3">
    <name type="scientific">Spirosoma rhododendri</name>
    <dbReference type="NCBI Taxonomy" id="2728024"/>
    <lineage>
        <taxon>Bacteria</taxon>
        <taxon>Pseudomonadati</taxon>
        <taxon>Bacteroidota</taxon>
        <taxon>Cytophagia</taxon>
        <taxon>Cytophagales</taxon>
        <taxon>Cytophagaceae</taxon>
        <taxon>Spirosoma</taxon>
    </lineage>
</organism>
<dbReference type="Gene3D" id="3.90.1570.10">
    <property type="entry name" value="tt1808, chain A"/>
    <property type="match status" value="1"/>
</dbReference>
<gene>
    <name evidence="2" type="ORF">HH216_15650</name>
</gene>
<keyword evidence="3" id="KW-1185">Reference proteome</keyword>
<dbReference type="RefSeq" id="WP_169551658.1">
    <property type="nucleotide sequence ID" value="NZ_CP051677.1"/>
</dbReference>